<proteinExistence type="predicted"/>
<feature type="region of interest" description="Disordered" evidence="4">
    <location>
        <begin position="43"/>
        <end position="68"/>
    </location>
</feature>
<dbReference type="EMBL" id="AVBH01000042">
    <property type="protein sequence ID" value="KGO98902.1"/>
    <property type="molecule type" value="Genomic_DNA"/>
</dbReference>
<gene>
    <name evidence="7" type="ORF">N791_13155</name>
</gene>
<evidence type="ECO:0000256" key="4">
    <source>
        <dbReference type="SAM" id="MobiDB-lite"/>
    </source>
</evidence>
<dbReference type="Gene3D" id="3.40.50.150">
    <property type="entry name" value="Vaccinia Virus protein VP39"/>
    <property type="match status" value="1"/>
</dbReference>
<feature type="signal peptide" evidence="5">
    <location>
        <begin position="1"/>
        <end position="19"/>
    </location>
</feature>
<dbReference type="Proteomes" id="UP000030003">
    <property type="component" value="Unassembled WGS sequence"/>
</dbReference>
<keyword evidence="8" id="KW-1185">Reference proteome</keyword>
<sequence length="228" mass="24501">MAAAALACLVLAACGGAPADIPAERAATPESDPVELDAIQADTTPPAVPLSDPWATTSLAPGGEQREPLREPDVIYHPTPDEVVAQMLDIADVGPGDVLYDLGAGDGRINITAAREHGTRGVGIEIDPLLVDYARHVAAEAGVGHLVNFVEDDMFEADLSQATVVTLYLLPDLNLRLRPKLLSLAPGTRIVSHNYHMDDWRPDESRQVGESVVYLWRVPEEIPAHLRE</sequence>
<dbReference type="InterPro" id="IPR026170">
    <property type="entry name" value="FAM173A/B"/>
</dbReference>
<protein>
    <submittedName>
        <fullName evidence="7">RNA methyltransferase</fullName>
    </submittedName>
</protein>
<dbReference type="GO" id="GO:0031151">
    <property type="term" value="F:histone H3K79 methyltransferase activity"/>
    <property type="evidence" value="ECO:0007669"/>
    <property type="project" value="InterPro"/>
</dbReference>
<comment type="caution">
    <text evidence="7">The sequence shown here is derived from an EMBL/GenBank/DDBJ whole genome shotgun (WGS) entry which is preliminary data.</text>
</comment>
<feature type="chain" id="PRO_5001973427" evidence="5">
    <location>
        <begin position="20"/>
        <end position="228"/>
    </location>
</feature>
<dbReference type="STRING" id="1385515.GCA_000423325_01344"/>
<dbReference type="PANTHER" id="PTHR13610:SF11">
    <property type="entry name" value="METHYLTRANSFERASE DOMAIN-CONTAINING PROTEIN"/>
    <property type="match status" value="1"/>
</dbReference>
<keyword evidence="5" id="KW-0732">Signal</keyword>
<dbReference type="Pfam" id="PF08123">
    <property type="entry name" value="DOT1"/>
    <property type="match status" value="1"/>
</dbReference>
<dbReference type="AlphaFoldDB" id="A0A0A0MA68"/>
<dbReference type="PANTHER" id="PTHR13610">
    <property type="entry name" value="METHYLTRANSFERASE DOMAIN-CONTAINING PROTEIN"/>
    <property type="match status" value="1"/>
</dbReference>
<dbReference type="eggNOG" id="COG2890">
    <property type="taxonomic scope" value="Bacteria"/>
</dbReference>
<dbReference type="InterPro" id="IPR029063">
    <property type="entry name" value="SAM-dependent_MTases_sf"/>
</dbReference>
<evidence type="ECO:0000256" key="2">
    <source>
        <dbReference type="ARBA" id="ARBA00022679"/>
    </source>
</evidence>
<evidence type="ECO:0000313" key="7">
    <source>
        <dbReference type="EMBL" id="KGO98902.1"/>
    </source>
</evidence>
<evidence type="ECO:0000256" key="5">
    <source>
        <dbReference type="SAM" id="SignalP"/>
    </source>
</evidence>
<evidence type="ECO:0000313" key="8">
    <source>
        <dbReference type="Proteomes" id="UP000030003"/>
    </source>
</evidence>
<evidence type="ECO:0000256" key="3">
    <source>
        <dbReference type="ARBA" id="ARBA00022691"/>
    </source>
</evidence>
<evidence type="ECO:0000259" key="6">
    <source>
        <dbReference type="Pfam" id="PF08123"/>
    </source>
</evidence>
<dbReference type="SUPFAM" id="SSF53335">
    <property type="entry name" value="S-adenosyl-L-methionine-dependent methyltransferases"/>
    <property type="match status" value="1"/>
</dbReference>
<reference evidence="7 8" key="1">
    <citation type="submission" date="2013-08" db="EMBL/GenBank/DDBJ databases">
        <title>Genomic analysis of Lysobacter defluvii.</title>
        <authorList>
            <person name="Wang Q."/>
            <person name="Wang G."/>
        </authorList>
    </citation>
    <scope>NUCLEOTIDE SEQUENCE [LARGE SCALE GENOMIC DNA]</scope>
    <source>
        <strain evidence="7 8">IMMIB APB-9</strain>
    </source>
</reference>
<accession>A0A0A0MA68</accession>
<feature type="domain" description="DOT1" evidence="6">
    <location>
        <begin position="75"/>
        <end position="192"/>
    </location>
</feature>
<organism evidence="7 8">
    <name type="scientific">Lysobacter defluvii IMMIB APB-9 = DSM 18482</name>
    <dbReference type="NCBI Taxonomy" id="1385515"/>
    <lineage>
        <taxon>Bacteria</taxon>
        <taxon>Pseudomonadati</taxon>
        <taxon>Pseudomonadota</taxon>
        <taxon>Gammaproteobacteria</taxon>
        <taxon>Lysobacterales</taxon>
        <taxon>Lysobacteraceae</taxon>
        <taxon>Novilysobacter</taxon>
    </lineage>
</organism>
<dbReference type="InterPro" id="IPR025789">
    <property type="entry name" value="DOT1_dom"/>
</dbReference>
<dbReference type="CDD" id="cd02440">
    <property type="entry name" value="AdoMet_MTases"/>
    <property type="match status" value="1"/>
</dbReference>
<evidence type="ECO:0000256" key="1">
    <source>
        <dbReference type="ARBA" id="ARBA00022603"/>
    </source>
</evidence>
<keyword evidence="2 7" id="KW-0808">Transferase</keyword>
<keyword evidence="3" id="KW-0949">S-adenosyl-L-methionine</keyword>
<name>A0A0A0MA68_9GAMM</name>
<dbReference type="GO" id="GO:0032259">
    <property type="term" value="P:methylation"/>
    <property type="evidence" value="ECO:0007669"/>
    <property type="project" value="UniProtKB-KW"/>
</dbReference>
<keyword evidence="1 7" id="KW-0489">Methyltransferase</keyword>